<dbReference type="Proteomes" id="UP001610563">
    <property type="component" value="Unassembled WGS sequence"/>
</dbReference>
<evidence type="ECO:0000313" key="1">
    <source>
        <dbReference type="EMBL" id="KAL2783637.1"/>
    </source>
</evidence>
<evidence type="ECO:0000313" key="2">
    <source>
        <dbReference type="Proteomes" id="UP001610563"/>
    </source>
</evidence>
<reference evidence="1 2" key="1">
    <citation type="submission" date="2024-07" db="EMBL/GenBank/DDBJ databases">
        <title>Section-level genome sequencing and comparative genomics of Aspergillus sections Usti and Cavernicolus.</title>
        <authorList>
            <consortium name="Lawrence Berkeley National Laboratory"/>
            <person name="Nybo J.L."/>
            <person name="Vesth T.C."/>
            <person name="Theobald S."/>
            <person name="Frisvad J.C."/>
            <person name="Larsen T.O."/>
            <person name="Kjaerboelling I."/>
            <person name="Rothschild-Mancinelli K."/>
            <person name="Lyhne E.K."/>
            <person name="Kogle M.E."/>
            <person name="Barry K."/>
            <person name="Clum A."/>
            <person name="Na H."/>
            <person name="Ledsgaard L."/>
            <person name="Lin J."/>
            <person name="Lipzen A."/>
            <person name="Kuo A."/>
            <person name="Riley R."/>
            <person name="Mondo S."/>
            <person name="Labutti K."/>
            <person name="Haridas S."/>
            <person name="Pangalinan J."/>
            <person name="Salamov A.A."/>
            <person name="Simmons B.A."/>
            <person name="Magnuson J.K."/>
            <person name="Chen J."/>
            <person name="Drula E."/>
            <person name="Henrissat B."/>
            <person name="Wiebenga A."/>
            <person name="Lubbers R.J."/>
            <person name="Gomes A.C."/>
            <person name="Makela M.R."/>
            <person name="Stajich J."/>
            <person name="Grigoriev I.V."/>
            <person name="Mortensen U.H."/>
            <person name="De Vries R.P."/>
            <person name="Baker S.E."/>
            <person name="Andersen M.R."/>
        </authorList>
    </citation>
    <scope>NUCLEOTIDE SEQUENCE [LARGE SCALE GENOMIC DNA]</scope>
    <source>
        <strain evidence="1 2">CBS 209.92</strain>
    </source>
</reference>
<organism evidence="1 2">
    <name type="scientific">Aspergillus keveii</name>
    <dbReference type="NCBI Taxonomy" id="714993"/>
    <lineage>
        <taxon>Eukaryota</taxon>
        <taxon>Fungi</taxon>
        <taxon>Dikarya</taxon>
        <taxon>Ascomycota</taxon>
        <taxon>Pezizomycotina</taxon>
        <taxon>Eurotiomycetes</taxon>
        <taxon>Eurotiomycetidae</taxon>
        <taxon>Eurotiales</taxon>
        <taxon>Aspergillaceae</taxon>
        <taxon>Aspergillus</taxon>
        <taxon>Aspergillus subgen. Nidulantes</taxon>
    </lineage>
</organism>
<protein>
    <submittedName>
        <fullName evidence="1">Uncharacterized protein</fullName>
    </submittedName>
</protein>
<proteinExistence type="predicted"/>
<gene>
    <name evidence="1" type="ORF">BJX66DRAFT_318195</name>
</gene>
<comment type="caution">
    <text evidence="1">The sequence shown here is derived from an EMBL/GenBank/DDBJ whole genome shotgun (WGS) entry which is preliminary data.</text>
</comment>
<accession>A0ABR4FK67</accession>
<dbReference type="PANTHER" id="PTHR38846">
    <property type="entry name" value="C3H1-TYPE DOMAIN-CONTAINING PROTEIN"/>
    <property type="match status" value="1"/>
</dbReference>
<dbReference type="EMBL" id="JBFTWV010000223">
    <property type="protein sequence ID" value="KAL2783637.1"/>
    <property type="molecule type" value="Genomic_DNA"/>
</dbReference>
<name>A0ABR4FK67_9EURO</name>
<sequence>MAAHDEAQPAQGYDEIDAFFAVYPRFTYRRQEPIYRELFRMFGEFNWERDDPRRDEAWENFRIAVIQAFNSTFGSDAEDLATWQRICRCLEIAPIPNQLTGAREVVSRTHVNLVDLLQCVRTGNRVQTFRTLAELQSYTISTQRYFPKEEAYEGGLLRYLLREIENQYHGRRGKQRWKKGKSKKSNAA</sequence>
<keyword evidence="2" id="KW-1185">Reference proteome</keyword>
<dbReference type="PANTHER" id="PTHR38846:SF1">
    <property type="entry name" value="C3H1-TYPE DOMAIN-CONTAINING PROTEIN"/>
    <property type="match status" value="1"/>
</dbReference>